<accession>A0A4S8QEU5</accession>
<dbReference type="RefSeq" id="WP_136534705.1">
    <property type="nucleotide sequence ID" value="NZ_STGY01000044.1"/>
</dbReference>
<dbReference type="AlphaFoldDB" id="A0A4S8QEU5"/>
<feature type="region of interest" description="Disordered" evidence="1">
    <location>
        <begin position="57"/>
        <end position="83"/>
    </location>
</feature>
<name>A0A4S8QEU5_9ACTN</name>
<sequence>MIWTILIIAVLAALFILIKKNGSSELERPDPPDPELAKQFFSESERRQIEAERREIEAAERVMREQDEQEKRDKRRRGDGGEY</sequence>
<dbReference type="Proteomes" id="UP000308760">
    <property type="component" value="Unassembled WGS sequence"/>
</dbReference>
<reference evidence="2 3" key="2">
    <citation type="submission" date="2019-05" db="EMBL/GenBank/DDBJ databases">
        <title>Glycomyces buryatensis sp. nov.</title>
        <authorList>
            <person name="Nikitina E."/>
        </authorList>
    </citation>
    <scope>NUCLEOTIDE SEQUENCE [LARGE SCALE GENOMIC DNA]</scope>
    <source>
        <strain evidence="2 3">18</strain>
    </source>
</reference>
<evidence type="ECO:0000313" key="2">
    <source>
        <dbReference type="EMBL" id="THV41435.1"/>
    </source>
</evidence>
<comment type="caution">
    <text evidence="2">The sequence shown here is derived from an EMBL/GenBank/DDBJ whole genome shotgun (WGS) entry which is preliminary data.</text>
</comment>
<gene>
    <name evidence="2" type="ORF">FAB82_11595</name>
</gene>
<keyword evidence="3" id="KW-1185">Reference proteome</keyword>
<feature type="region of interest" description="Disordered" evidence="1">
    <location>
        <begin position="23"/>
        <end position="44"/>
    </location>
</feature>
<protein>
    <submittedName>
        <fullName evidence="2">Uncharacterized protein</fullName>
    </submittedName>
</protein>
<proteinExistence type="predicted"/>
<dbReference type="EMBL" id="STGY01000044">
    <property type="protein sequence ID" value="THV41435.1"/>
    <property type="molecule type" value="Genomic_DNA"/>
</dbReference>
<reference evidence="3" key="1">
    <citation type="submission" date="2019-04" db="EMBL/GenBank/DDBJ databases">
        <title>Nocardioides xinjiangensis sp. nov.</title>
        <authorList>
            <person name="Liu S."/>
        </authorList>
    </citation>
    <scope>NUCLEOTIDE SEQUENCE [LARGE SCALE GENOMIC DNA]</scope>
    <source>
        <strain evidence="3">18</strain>
    </source>
</reference>
<evidence type="ECO:0000256" key="1">
    <source>
        <dbReference type="SAM" id="MobiDB-lite"/>
    </source>
</evidence>
<organism evidence="2 3">
    <name type="scientific">Glycomyces buryatensis</name>
    <dbReference type="NCBI Taxonomy" id="2570927"/>
    <lineage>
        <taxon>Bacteria</taxon>
        <taxon>Bacillati</taxon>
        <taxon>Actinomycetota</taxon>
        <taxon>Actinomycetes</taxon>
        <taxon>Glycomycetales</taxon>
        <taxon>Glycomycetaceae</taxon>
        <taxon>Glycomyces</taxon>
    </lineage>
</organism>
<evidence type="ECO:0000313" key="3">
    <source>
        <dbReference type="Proteomes" id="UP000308760"/>
    </source>
</evidence>